<evidence type="ECO:0000259" key="2">
    <source>
        <dbReference type="SMART" id="SM00635"/>
    </source>
</evidence>
<reference evidence="3" key="1">
    <citation type="submission" date="2022-04" db="EMBL/GenBank/DDBJ databases">
        <authorList>
            <person name="Criscuolo A."/>
        </authorList>
    </citation>
    <scope>NUCLEOTIDE SEQUENCE</scope>
    <source>
        <strain evidence="3">CIP111895</strain>
    </source>
</reference>
<dbReference type="Pfam" id="PF02368">
    <property type="entry name" value="Big_2"/>
    <property type="match status" value="2"/>
</dbReference>
<dbReference type="InterPro" id="IPR008964">
    <property type="entry name" value="Invasin/intimin_cell_adhesion"/>
</dbReference>
<feature type="chain" id="PRO_5046729017" description="BIG2 domain-containing protein" evidence="1">
    <location>
        <begin position="24"/>
        <end position="581"/>
    </location>
</feature>
<dbReference type="RefSeq" id="WP_248733278.1">
    <property type="nucleotide sequence ID" value="NZ_CALBWS010000001.1"/>
</dbReference>
<evidence type="ECO:0000313" key="4">
    <source>
        <dbReference type="Proteomes" id="UP000838308"/>
    </source>
</evidence>
<dbReference type="EMBL" id="CALBWS010000001">
    <property type="protein sequence ID" value="CAH2712909.1"/>
    <property type="molecule type" value="Genomic_DNA"/>
</dbReference>
<dbReference type="InterPro" id="IPR003343">
    <property type="entry name" value="Big_2"/>
</dbReference>
<name>A0ABM9EK16_9BACI</name>
<dbReference type="Proteomes" id="UP000838308">
    <property type="component" value="Unassembled WGS sequence"/>
</dbReference>
<dbReference type="Gene3D" id="2.60.120.260">
    <property type="entry name" value="Galactose-binding domain-like"/>
    <property type="match status" value="2"/>
</dbReference>
<dbReference type="SUPFAM" id="SSF49373">
    <property type="entry name" value="Invasin/intimin cell-adhesion fragments"/>
    <property type="match status" value="2"/>
</dbReference>
<dbReference type="SMART" id="SM00635">
    <property type="entry name" value="BID_2"/>
    <property type="match status" value="2"/>
</dbReference>
<keyword evidence="1" id="KW-0732">Signal</keyword>
<keyword evidence="4" id="KW-1185">Reference proteome</keyword>
<feature type="domain" description="BIG2" evidence="2">
    <location>
        <begin position="416"/>
        <end position="493"/>
    </location>
</feature>
<evidence type="ECO:0000256" key="1">
    <source>
        <dbReference type="SAM" id="SignalP"/>
    </source>
</evidence>
<proteinExistence type="predicted"/>
<organism evidence="3 4">
    <name type="scientific">Neobacillus rhizosphaerae</name>
    <dbReference type="NCBI Taxonomy" id="2880965"/>
    <lineage>
        <taxon>Bacteria</taxon>
        <taxon>Bacillati</taxon>
        <taxon>Bacillota</taxon>
        <taxon>Bacilli</taxon>
        <taxon>Bacillales</taxon>
        <taxon>Bacillaceae</taxon>
        <taxon>Neobacillus</taxon>
    </lineage>
</organism>
<protein>
    <recommendedName>
        <fullName evidence="2">BIG2 domain-containing protein</fullName>
    </recommendedName>
</protein>
<feature type="signal peptide" evidence="1">
    <location>
        <begin position="1"/>
        <end position="23"/>
    </location>
</feature>
<evidence type="ECO:0000313" key="3">
    <source>
        <dbReference type="EMBL" id="CAH2712909.1"/>
    </source>
</evidence>
<gene>
    <name evidence="3" type="ORF">BACCIP111895_00042</name>
</gene>
<dbReference type="Gene3D" id="2.60.40.1080">
    <property type="match status" value="2"/>
</dbReference>
<accession>A0ABM9EK16</accession>
<feature type="domain" description="BIG2" evidence="2">
    <location>
        <begin position="331"/>
        <end position="408"/>
    </location>
</feature>
<sequence length="581" mass="63771">MKKILVVLSVLVMFLSTTTFNLSGNKVEAATIGQKLSEPEAGWKRYDDSNPLITYRGIGWVHSTGQSGYYNGTRSYGNLNKYNRAFLNFKGTKIRLILDLMPVASSDCSISIDGGPEEPFSSYSETNKPMTLAYEKTDLPDTEHTVVITGGTTNNYNIMLDAIDIDETGELLPTPTLVGDKLTSPESGWKRYDDTNPAFKYDSDFIYNANNVNAYNGGYHQNRRNAADGTYKPNMKVKFLFEGTKIRIISIQNNNTASDDIKISIDGEIFSYSNLYSSTITMSSVEQALSFEKTGLSKGIHTVEMWSESSKFNSLDAVDIDSDGLLLDEKLIESLQLNKNSLELKVGSSESLVASITPDNVTNKKIKWTSSNPEIASVDENGNVIGVKPGNVTITATTTDGSNLSPTCEVTVTDTKVESLQLNKNSLELKVGSSESLVASITPDDATNKKIKWTSSNPEIASVDDNGNVIGLKPGNVTITATTTDGSNLSATCEVTVTDTKVDANRGILKLTTTTGDLHEYDLSMDEIEKFINWIDGRDKGEGKPYYTFRLNVNVGNIEARTEYIMYDKIVSFVVDEYTLK</sequence>
<comment type="caution">
    <text evidence="3">The sequence shown here is derived from an EMBL/GenBank/DDBJ whole genome shotgun (WGS) entry which is preliminary data.</text>
</comment>